<dbReference type="AlphaFoldDB" id="A0A949U2R7"/>
<sequence>MLHVDWQDINNYTDEDITYFLFLEGKSVESLCKIRKLSKEVIQKHILDGKIKYGILAKSDGIQALFHTISSSGKQDKVETLKCLDIDNKFKMIEFIKNNYVHMKTKDKENAIWITGEIGDKESLNVLMKASVHNHVNVRRMAVSAAGKIGDKCMEPLLIRALEDSNPQVVMYAIKALKKIKSEKVIDKMKELSTSSQKDYIKKMAKEYIEEVNI</sequence>
<name>A0A949U2R7_9CLOT</name>
<reference evidence="1" key="1">
    <citation type="submission" date="2020-12" db="EMBL/GenBank/DDBJ databases">
        <title>Clostridium thailandense sp. nov., a novel acetogenic bacterium isolated from peat land soil in Thailand.</title>
        <authorList>
            <person name="Chaikitkaew S."/>
            <person name="Birkeland N.K."/>
        </authorList>
    </citation>
    <scope>NUCLEOTIDE SEQUENCE</scope>
    <source>
        <strain evidence="1">PL3</strain>
    </source>
</reference>
<protein>
    <submittedName>
        <fullName evidence="1">HEAT repeat domain-containing protein</fullName>
    </submittedName>
</protein>
<keyword evidence="2" id="KW-1185">Reference proteome</keyword>
<dbReference type="EMBL" id="JAEEGC010000171">
    <property type="protein sequence ID" value="MBV7276370.1"/>
    <property type="molecule type" value="Genomic_DNA"/>
</dbReference>
<proteinExistence type="predicted"/>
<evidence type="ECO:0000313" key="2">
    <source>
        <dbReference type="Proteomes" id="UP000694308"/>
    </source>
</evidence>
<dbReference type="Pfam" id="PF13646">
    <property type="entry name" value="HEAT_2"/>
    <property type="match status" value="1"/>
</dbReference>
<dbReference type="Proteomes" id="UP000694308">
    <property type="component" value="Unassembled WGS sequence"/>
</dbReference>
<organism evidence="1 2">
    <name type="scientific">Clostridium thailandense</name>
    <dbReference type="NCBI Taxonomy" id="2794346"/>
    <lineage>
        <taxon>Bacteria</taxon>
        <taxon>Bacillati</taxon>
        <taxon>Bacillota</taxon>
        <taxon>Clostridia</taxon>
        <taxon>Eubacteriales</taxon>
        <taxon>Clostridiaceae</taxon>
        <taxon>Clostridium</taxon>
    </lineage>
</organism>
<accession>A0A949U2R7</accession>
<evidence type="ECO:0000313" key="1">
    <source>
        <dbReference type="EMBL" id="MBV7276370.1"/>
    </source>
</evidence>
<comment type="caution">
    <text evidence="1">The sequence shown here is derived from an EMBL/GenBank/DDBJ whole genome shotgun (WGS) entry which is preliminary data.</text>
</comment>
<dbReference type="RefSeq" id="WP_218323443.1">
    <property type="nucleotide sequence ID" value="NZ_JAEEGC010000171.1"/>
</dbReference>
<gene>
    <name evidence="1" type="ORF">I6U48_26140</name>
</gene>